<keyword evidence="4" id="KW-1185">Reference proteome</keyword>
<dbReference type="EMBL" id="JBBWRZ010000006">
    <property type="protein sequence ID" value="KAK8234022.1"/>
    <property type="molecule type" value="Genomic_DNA"/>
</dbReference>
<comment type="caution">
    <text evidence="3">The sequence shown here is derived from an EMBL/GenBank/DDBJ whole genome shotgun (WGS) entry which is preliminary data.</text>
</comment>
<dbReference type="PANTHER" id="PTHR38643:SF1">
    <property type="entry name" value="PURINE NUCLEOSIDE PERMEASE C285.05-RELATED"/>
    <property type="match status" value="1"/>
</dbReference>
<keyword evidence="1" id="KW-0813">Transport</keyword>
<protein>
    <submittedName>
        <fullName evidence="3">Purine nucleoside permease</fullName>
    </submittedName>
</protein>
<name>A0ABR1YNV9_9PEZI</name>
<gene>
    <name evidence="3" type="ORF">HDK90DRAFT_415829</name>
</gene>
<keyword evidence="2" id="KW-0732">Signal</keyword>
<organism evidence="3 4">
    <name type="scientific">Phyllosticta capitalensis</name>
    <dbReference type="NCBI Taxonomy" id="121624"/>
    <lineage>
        <taxon>Eukaryota</taxon>
        <taxon>Fungi</taxon>
        <taxon>Dikarya</taxon>
        <taxon>Ascomycota</taxon>
        <taxon>Pezizomycotina</taxon>
        <taxon>Dothideomycetes</taxon>
        <taxon>Dothideomycetes incertae sedis</taxon>
        <taxon>Botryosphaeriales</taxon>
        <taxon>Phyllostictaceae</taxon>
        <taxon>Phyllosticta</taxon>
    </lineage>
</organism>
<comment type="similarity">
    <text evidence="1">Belongs to the NUP family.</text>
</comment>
<evidence type="ECO:0000256" key="1">
    <source>
        <dbReference type="PIRNR" id="PIRNR013171"/>
    </source>
</evidence>
<feature type="signal peptide" evidence="2">
    <location>
        <begin position="1"/>
        <end position="22"/>
    </location>
</feature>
<dbReference type="Pfam" id="PF06516">
    <property type="entry name" value="NUP"/>
    <property type="match status" value="1"/>
</dbReference>
<evidence type="ECO:0000256" key="2">
    <source>
        <dbReference type="SAM" id="SignalP"/>
    </source>
</evidence>
<sequence length="405" mass="42942">MRFSAVSSAACLLSSFVSGSAAVAESALVQTSTGSKITPKVFIISMFDPEAEVWWNIPEFNLLAKNVTVPGFSPLFPDAHCTADGSICQLITGEAEINAAVTLTSLIRSGLFDLRETYFLIGGIGGINPELGTTGSVTFARYAIQVALQYEFDAREKPENFSTGYFPQDAQAPNQYPGSIYGTEVFEVNDALRQIAIGFASKASLNDSATAATYRANYAKSALYAAGAAKPGIVACDVATSDVYFSGTLLSEAFGNYTKLVTNGTGQYCNTAQEDNATLEAMVRGAASGLLDFARIIIMRTASDFDRPPPGSTALFNLVYAEQGGFQPAVQNIYRAGVKIVEGIIDGWEATFSKGINATNYVGDIFGTLGGTPDFGPGSKFNNAPAKVQKRGMSRRWGPSMKIGS</sequence>
<proteinExistence type="inferred from homology"/>
<dbReference type="PIRSF" id="PIRSF013171">
    <property type="entry name" value="Pur_nuclsid_perm"/>
    <property type="match status" value="1"/>
</dbReference>
<evidence type="ECO:0000313" key="3">
    <source>
        <dbReference type="EMBL" id="KAK8234022.1"/>
    </source>
</evidence>
<reference evidence="3 4" key="1">
    <citation type="submission" date="2024-04" db="EMBL/GenBank/DDBJ databases">
        <title>Phyllosticta paracitricarpa is synonymous to the EU quarantine fungus P. citricarpa based on phylogenomic analyses.</title>
        <authorList>
            <consortium name="Lawrence Berkeley National Laboratory"/>
            <person name="Van Ingen-Buijs V.A."/>
            <person name="Van Westerhoven A.C."/>
            <person name="Haridas S."/>
            <person name="Skiadas P."/>
            <person name="Martin F."/>
            <person name="Groenewald J.Z."/>
            <person name="Crous P.W."/>
            <person name="Seidl M.F."/>
        </authorList>
    </citation>
    <scope>NUCLEOTIDE SEQUENCE [LARGE SCALE GENOMIC DNA]</scope>
    <source>
        <strain evidence="3 4">CBS 123374</strain>
    </source>
</reference>
<dbReference type="Proteomes" id="UP001492380">
    <property type="component" value="Unassembled WGS sequence"/>
</dbReference>
<feature type="chain" id="PRO_5046734328" evidence="2">
    <location>
        <begin position="23"/>
        <end position="405"/>
    </location>
</feature>
<accession>A0ABR1YNV9</accession>
<comment type="function">
    <text evidence="1">Nucleoside permease that transports adenosine and guanosine.</text>
</comment>
<dbReference type="PANTHER" id="PTHR38643">
    <property type="entry name" value="PURINE NUCLEOSIDE PERMEASE C285.05-RELATED"/>
    <property type="match status" value="1"/>
</dbReference>
<evidence type="ECO:0000313" key="4">
    <source>
        <dbReference type="Proteomes" id="UP001492380"/>
    </source>
</evidence>
<dbReference type="InterPro" id="IPR009486">
    <property type="entry name" value="Pur_nuclsid_perm"/>
</dbReference>